<dbReference type="OrthoDB" id="9961302at2"/>
<evidence type="ECO:0000313" key="2">
    <source>
        <dbReference type="Proteomes" id="UP000013131"/>
    </source>
</evidence>
<organism evidence="1 2">
    <name type="scientific">Metamycoplasma auris 15026</name>
    <dbReference type="NCBI Taxonomy" id="1188233"/>
    <lineage>
        <taxon>Bacteria</taxon>
        <taxon>Bacillati</taxon>
        <taxon>Mycoplasmatota</taxon>
        <taxon>Mycoplasmoidales</taxon>
        <taxon>Metamycoplasmataceae</taxon>
        <taxon>Metamycoplasma</taxon>
    </lineage>
</organism>
<name>N9VBU3_9BACT</name>
<dbReference type="AlphaFoldDB" id="N9VBU3"/>
<accession>N9VBU3</accession>
<dbReference type="STRING" id="1188233.MAU_1850"/>
<reference evidence="1 2" key="1">
    <citation type="journal article" date="2013" name="Genome Announc.">
        <title>Draft Genome Sequences of Mycoplasma auris and Mycoplasma yeatsii, Two Species of the Ear Canal of Caprinae.</title>
        <authorList>
            <person name="Dordet-Frisoni E."/>
            <person name="Baranowski E."/>
            <person name="Barre A."/>
            <person name="Blanchard A."/>
            <person name="Breton M."/>
            <person name="Couture C."/>
            <person name="Dupuy V."/>
            <person name="Gaurivaud P."/>
            <person name="Jacob D."/>
            <person name="Lemaitre C."/>
            <person name="Manso-Silvan L."/>
            <person name="Nikolski M."/>
            <person name="Nouvel L.X."/>
            <person name="Poumarat F."/>
            <person name="Sirand-Pugnet P."/>
            <person name="Thebault P."/>
            <person name="Theil S."/>
            <person name="Thiaucourt F."/>
            <person name="Citti C."/>
            <person name="Tardy F."/>
        </authorList>
    </citation>
    <scope>NUCLEOTIDE SEQUENCE [LARGE SCALE GENOMIC DNA]</scope>
    <source>
        <strain evidence="1 2">15026</strain>
    </source>
</reference>
<dbReference type="RefSeq" id="WP_004423726.1">
    <property type="nucleotide sequence ID" value="NZ_AORI01000005.1"/>
</dbReference>
<evidence type="ECO:0000313" key="1">
    <source>
        <dbReference type="EMBL" id="ENY69143.1"/>
    </source>
</evidence>
<proteinExistence type="predicted"/>
<dbReference type="PATRIC" id="fig|1188233.3.peg.187"/>
<comment type="caution">
    <text evidence="1">The sequence shown here is derived from an EMBL/GenBank/DDBJ whole genome shotgun (WGS) entry which is preliminary data.</text>
</comment>
<gene>
    <name evidence="1" type="ORF">MAU_1850</name>
</gene>
<protein>
    <submittedName>
        <fullName evidence="1">Uncharacterized protein</fullName>
    </submittedName>
</protein>
<dbReference type="Proteomes" id="UP000013131">
    <property type="component" value="Unassembled WGS sequence"/>
</dbReference>
<sequence>MEIIIKDKILNLDKRLNIITLPNQIQVYYDISNLKVNDQVELYVYWISPKKALGFKSYKELQLFCSLKQFELWSNLNDLHNILTLKNDYKEIIKAIVSKDFSSLTILLEIERKNVYEVIRVLQPEFTDDKNNFFVC</sequence>
<dbReference type="eggNOG" id="ENOG5031ZEX">
    <property type="taxonomic scope" value="Bacteria"/>
</dbReference>
<dbReference type="EMBL" id="AORI01000005">
    <property type="protein sequence ID" value="ENY69143.1"/>
    <property type="molecule type" value="Genomic_DNA"/>
</dbReference>
<keyword evidence="2" id="KW-1185">Reference proteome</keyword>